<keyword evidence="3" id="KW-0804">Transcription</keyword>
<keyword evidence="2" id="KW-0238">DNA-binding</keyword>
<dbReference type="Gene3D" id="1.10.10.60">
    <property type="entry name" value="Homeodomain-like"/>
    <property type="match status" value="2"/>
</dbReference>
<reference evidence="5 6" key="1">
    <citation type="submission" date="2016-10" db="EMBL/GenBank/DDBJ databases">
        <authorList>
            <person name="de Groot N.N."/>
        </authorList>
    </citation>
    <scope>NUCLEOTIDE SEQUENCE [LARGE SCALE GENOMIC DNA]</scope>
    <source>
        <strain evidence="5 6">GAS232</strain>
    </source>
</reference>
<dbReference type="OrthoDB" id="112032at2"/>
<protein>
    <submittedName>
        <fullName evidence="5">Transcriptional regulator, AraC family</fullName>
    </submittedName>
</protein>
<dbReference type="Proteomes" id="UP000182427">
    <property type="component" value="Chromosome I"/>
</dbReference>
<dbReference type="PANTHER" id="PTHR46796">
    <property type="entry name" value="HTH-TYPE TRANSCRIPTIONAL ACTIVATOR RHAS-RELATED"/>
    <property type="match status" value="1"/>
</dbReference>
<dbReference type="Pfam" id="PF12833">
    <property type="entry name" value="HTH_18"/>
    <property type="match status" value="1"/>
</dbReference>
<accession>A0A1G7HJ06</accession>
<dbReference type="EMBL" id="LT629690">
    <property type="protein sequence ID" value="SDE99979.1"/>
    <property type="molecule type" value="Genomic_DNA"/>
</dbReference>
<keyword evidence="6" id="KW-1185">Reference proteome</keyword>
<dbReference type="InterPro" id="IPR018060">
    <property type="entry name" value="HTH_AraC"/>
</dbReference>
<evidence type="ECO:0000256" key="2">
    <source>
        <dbReference type="ARBA" id="ARBA00023125"/>
    </source>
</evidence>
<evidence type="ECO:0000259" key="4">
    <source>
        <dbReference type="PROSITE" id="PS01124"/>
    </source>
</evidence>
<dbReference type="GO" id="GO:0043565">
    <property type="term" value="F:sequence-specific DNA binding"/>
    <property type="evidence" value="ECO:0007669"/>
    <property type="project" value="InterPro"/>
</dbReference>
<dbReference type="SUPFAM" id="SSF46689">
    <property type="entry name" value="Homeodomain-like"/>
    <property type="match status" value="2"/>
</dbReference>
<keyword evidence="1" id="KW-0805">Transcription regulation</keyword>
<dbReference type="PROSITE" id="PS00041">
    <property type="entry name" value="HTH_ARAC_FAMILY_1"/>
    <property type="match status" value="1"/>
</dbReference>
<organism evidence="5 6">
    <name type="scientific">Terriglobus roseus</name>
    <dbReference type="NCBI Taxonomy" id="392734"/>
    <lineage>
        <taxon>Bacteria</taxon>
        <taxon>Pseudomonadati</taxon>
        <taxon>Acidobacteriota</taxon>
        <taxon>Terriglobia</taxon>
        <taxon>Terriglobales</taxon>
        <taxon>Acidobacteriaceae</taxon>
        <taxon>Terriglobus</taxon>
    </lineage>
</organism>
<dbReference type="PANTHER" id="PTHR46796:SF14">
    <property type="entry name" value="TRANSCRIPTIONAL REGULATORY PROTEIN"/>
    <property type="match status" value="1"/>
</dbReference>
<sequence length="298" mass="33491">MTYALKWAVSFELKSPHGLAQFAVQQQQWLGIDLHCITQNISAKKSWQSFASDQATVSVILRQGGGGFCEPRKRINAPLARTRYDAGFSMYIPSHAEIWGFGDSTNLVCDLRARFQLPAVEAMLGDKFDRHKWSEPVLLIYDERVRKIAALLWDECHAPAGGSSLCGESLTTALMASFFTVSRTVQPSEQRGLSRPMLKRSLDYMEANFVRELHLDELAAVVGLSCSHFGRSFKTSLGISPHQWLMQRRIALAQELLLQKESIAVAAQMAGFANQSHFTKIFRTITGITPRRWIDQVQ</sequence>
<dbReference type="InterPro" id="IPR018062">
    <property type="entry name" value="HTH_AraC-typ_CS"/>
</dbReference>
<dbReference type="AlphaFoldDB" id="A0A1G7HJ06"/>
<gene>
    <name evidence="5" type="ORF">SAMN05444167_1080</name>
</gene>
<dbReference type="SMART" id="SM00342">
    <property type="entry name" value="HTH_ARAC"/>
    <property type="match status" value="1"/>
</dbReference>
<dbReference type="GO" id="GO:0003700">
    <property type="term" value="F:DNA-binding transcription factor activity"/>
    <property type="evidence" value="ECO:0007669"/>
    <property type="project" value="InterPro"/>
</dbReference>
<feature type="domain" description="HTH araC/xylS-type" evidence="4">
    <location>
        <begin position="199"/>
        <end position="296"/>
    </location>
</feature>
<evidence type="ECO:0000256" key="1">
    <source>
        <dbReference type="ARBA" id="ARBA00023015"/>
    </source>
</evidence>
<name>A0A1G7HJ06_9BACT</name>
<dbReference type="PROSITE" id="PS01124">
    <property type="entry name" value="HTH_ARAC_FAMILY_2"/>
    <property type="match status" value="1"/>
</dbReference>
<dbReference type="InterPro" id="IPR009057">
    <property type="entry name" value="Homeodomain-like_sf"/>
</dbReference>
<evidence type="ECO:0000313" key="6">
    <source>
        <dbReference type="Proteomes" id="UP000182427"/>
    </source>
</evidence>
<proteinExistence type="predicted"/>
<evidence type="ECO:0000313" key="5">
    <source>
        <dbReference type="EMBL" id="SDE99979.1"/>
    </source>
</evidence>
<evidence type="ECO:0000256" key="3">
    <source>
        <dbReference type="ARBA" id="ARBA00023163"/>
    </source>
</evidence>
<dbReference type="RefSeq" id="WP_083344248.1">
    <property type="nucleotide sequence ID" value="NZ_LT629690.1"/>
</dbReference>
<dbReference type="InterPro" id="IPR050204">
    <property type="entry name" value="AraC_XylS_family_regulators"/>
</dbReference>